<sequence length="58" mass="5722">MASGQATPGGGAAAALQAAQAAALISMSANFTTGPRFAEHAQAARRVAETARDLIPQA</sequence>
<dbReference type="Proteomes" id="UP000523795">
    <property type="component" value="Unassembled WGS sequence"/>
</dbReference>
<dbReference type="Gene3D" id="1.20.120.680">
    <property type="entry name" value="Formiminotetrahydrofolate cyclodeaminase monomer, up-and-down helical bundle"/>
    <property type="match status" value="1"/>
</dbReference>
<keyword evidence="3" id="KW-1185">Reference proteome</keyword>
<dbReference type="Pfam" id="PF04961">
    <property type="entry name" value="FTCD_C"/>
    <property type="match status" value="1"/>
</dbReference>
<dbReference type="EMBL" id="JAAZSR010000773">
    <property type="protein sequence ID" value="NKX52826.1"/>
    <property type="molecule type" value="Genomic_DNA"/>
</dbReference>
<feature type="domain" description="Cyclodeaminase/cyclohydrolase" evidence="1">
    <location>
        <begin position="2"/>
        <end position="54"/>
    </location>
</feature>
<dbReference type="InterPro" id="IPR036178">
    <property type="entry name" value="Formintransfe-cycloase-like_sf"/>
</dbReference>
<protein>
    <submittedName>
        <fullName evidence="2">Formimidoyltetrahydrofolate cyclodeaminase</fullName>
    </submittedName>
</protein>
<reference evidence="2 3" key="1">
    <citation type="submission" date="2020-04" db="EMBL/GenBank/DDBJ databases">
        <authorList>
            <person name="Liu S."/>
        </authorList>
    </citation>
    <scope>NUCLEOTIDE SEQUENCE [LARGE SCALE GENOMIC DNA]</scope>
    <source>
        <strain evidence="2 3">CGMCC 1.15091</strain>
    </source>
</reference>
<evidence type="ECO:0000259" key="1">
    <source>
        <dbReference type="Pfam" id="PF04961"/>
    </source>
</evidence>
<dbReference type="InterPro" id="IPR007044">
    <property type="entry name" value="Cyclodeamin/CycHdrlase"/>
</dbReference>
<gene>
    <name evidence="2" type="ORF">HER39_20065</name>
</gene>
<proteinExistence type="predicted"/>
<comment type="caution">
    <text evidence="2">The sequence shown here is derived from an EMBL/GenBank/DDBJ whole genome shotgun (WGS) entry which is preliminary data.</text>
</comment>
<evidence type="ECO:0000313" key="3">
    <source>
        <dbReference type="Proteomes" id="UP000523795"/>
    </source>
</evidence>
<dbReference type="SUPFAM" id="SSF101262">
    <property type="entry name" value="Methenyltetrahydrofolate cyclohydrolase-like"/>
    <property type="match status" value="1"/>
</dbReference>
<feature type="non-terminal residue" evidence="2">
    <location>
        <position position="58"/>
    </location>
</feature>
<accession>A0ABX1JWU9</accession>
<name>A0ABX1JWU9_9MICC</name>
<organism evidence="2 3">
    <name type="scientific">Arthrobacter deserti</name>
    <dbReference type="NCBI Taxonomy" id="1742687"/>
    <lineage>
        <taxon>Bacteria</taxon>
        <taxon>Bacillati</taxon>
        <taxon>Actinomycetota</taxon>
        <taxon>Actinomycetes</taxon>
        <taxon>Micrococcales</taxon>
        <taxon>Micrococcaceae</taxon>
        <taxon>Arthrobacter</taxon>
    </lineage>
</organism>
<evidence type="ECO:0000313" key="2">
    <source>
        <dbReference type="EMBL" id="NKX52826.1"/>
    </source>
</evidence>